<dbReference type="EMBL" id="AFOY02000015">
    <property type="protein sequence ID" value="EXF93815.1"/>
    <property type="molecule type" value="Genomic_DNA"/>
</dbReference>
<sequence>MSRRLPVIILLIALPLWLAASYGLRYVLMEDAQWVGLCVDEASRWECQARSTLGLLIHFKVMGGAALAAAVLGFVVPGRAGWWLAVLSLVFGFPALALYNTGIAVFAVVIAGLRLVRACGEGACRNAAPPRSAAKQP</sequence>
<evidence type="ECO:0000313" key="3">
    <source>
        <dbReference type="Proteomes" id="UP000022611"/>
    </source>
</evidence>
<keyword evidence="1" id="KW-1133">Transmembrane helix</keyword>
<comment type="caution">
    <text evidence="2">The sequence shown here is derived from an EMBL/GenBank/DDBJ whole genome shotgun (WGS) entry which is preliminary data.</text>
</comment>
<accession>A0A010SLK2</accession>
<feature type="transmembrane region" description="Helical" evidence="1">
    <location>
        <begin position="83"/>
        <end position="116"/>
    </location>
</feature>
<dbReference type="OrthoDB" id="7032302at2"/>
<dbReference type="AlphaFoldDB" id="A0A010SLK2"/>
<keyword evidence="1" id="KW-0812">Transmembrane</keyword>
<dbReference type="HOGENOM" id="CLU_1925750_0_0_6"/>
<organism evidence="2 3">
    <name type="scientific">Pseudomonas fluorescens HK44</name>
    <dbReference type="NCBI Taxonomy" id="1042209"/>
    <lineage>
        <taxon>Bacteria</taxon>
        <taxon>Pseudomonadati</taxon>
        <taxon>Pseudomonadota</taxon>
        <taxon>Gammaproteobacteria</taxon>
        <taxon>Pseudomonadales</taxon>
        <taxon>Pseudomonadaceae</taxon>
        <taxon>Pseudomonas</taxon>
    </lineage>
</organism>
<protein>
    <recommendedName>
        <fullName evidence="4">Transmembrane protein</fullName>
    </recommendedName>
</protein>
<feature type="transmembrane region" description="Helical" evidence="1">
    <location>
        <begin position="55"/>
        <end position="76"/>
    </location>
</feature>
<evidence type="ECO:0000313" key="2">
    <source>
        <dbReference type="EMBL" id="EXF93815.1"/>
    </source>
</evidence>
<proteinExistence type="predicted"/>
<name>A0A010SLK2_PSEFL</name>
<reference evidence="2 3" key="1">
    <citation type="journal article" date="2011" name="J. Bacteriol.">
        <title>Draft genome sequence of the polycyclic aromatic hydrocarbon-degrading, genetically engineered bioluminescent bioreporter Pseudomonas fluorescens HK44.</title>
        <authorList>
            <person name="Chauhan A."/>
            <person name="Layton A.C."/>
            <person name="Williams D.E."/>
            <person name="Smartt A.E."/>
            <person name="Ripp S."/>
            <person name="Karpinets T.V."/>
            <person name="Brown S.D."/>
            <person name="Sayler G.S."/>
        </authorList>
    </citation>
    <scope>NUCLEOTIDE SEQUENCE [LARGE SCALE GENOMIC DNA]</scope>
    <source>
        <strain evidence="2 3">HK44</strain>
    </source>
</reference>
<keyword evidence="1" id="KW-0472">Membrane</keyword>
<evidence type="ECO:0008006" key="4">
    <source>
        <dbReference type="Google" id="ProtNLM"/>
    </source>
</evidence>
<evidence type="ECO:0000256" key="1">
    <source>
        <dbReference type="SAM" id="Phobius"/>
    </source>
</evidence>
<dbReference type="PATRIC" id="fig|1042209.11.peg.4255"/>
<gene>
    <name evidence="2" type="ORF">HK44_009280</name>
</gene>
<dbReference type="Proteomes" id="UP000022611">
    <property type="component" value="Unassembled WGS sequence"/>
</dbReference>
<dbReference type="eggNOG" id="ENOG5031CJU">
    <property type="taxonomic scope" value="Bacteria"/>
</dbReference>
<dbReference type="RefSeq" id="WP_019692331.1">
    <property type="nucleotide sequence ID" value="NZ_AFOY02000015.1"/>
</dbReference>